<organism evidence="2 3">
    <name type="scientific">Ditylenchus destructor</name>
    <dbReference type="NCBI Taxonomy" id="166010"/>
    <lineage>
        <taxon>Eukaryota</taxon>
        <taxon>Metazoa</taxon>
        <taxon>Ecdysozoa</taxon>
        <taxon>Nematoda</taxon>
        <taxon>Chromadorea</taxon>
        <taxon>Rhabditida</taxon>
        <taxon>Tylenchina</taxon>
        <taxon>Tylenchomorpha</taxon>
        <taxon>Sphaerularioidea</taxon>
        <taxon>Anguinidae</taxon>
        <taxon>Anguininae</taxon>
        <taxon>Ditylenchus</taxon>
    </lineage>
</organism>
<keyword evidence="1" id="KW-0175">Coiled coil</keyword>
<reference evidence="2" key="1">
    <citation type="submission" date="2022-01" db="EMBL/GenBank/DDBJ databases">
        <title>Genome Sequence Resource for Two Populations of Ditylenchus destructor, the Migratory Endoparasitic Phytonematode.</title>
        <authorList>
            <person name="Zhang H."/>
            <person name="Lin R."/>
            <person name="Xie B."/>
        </authorList>
    </citation>
    <scope>NUCLEOTIDE SEQUENCE</scope>
    <source>
        <strain evidence="2">BazhouSP</strain>
    </source>
</reference>
<evidence type="ECO:0000256" key="1">
    <source>
        <dbReference type="SAM" id="Coils"/>
    </source>
</evidence>
<dbReference type="Proteomes" id="UP001201812">
    <property type="component" value="Unassembled WGS sequence"/>
</dbReference>
<keyword evidence="3" id="KW-1185">Reference proteome</keyword>
<protein>
    <submittedName>
        <fullName evidence="2">Uncharacterized protein</fullName>
    </submittedName>
</protein>
<sequence length="269" mass="31236">MSTESNDDVFSGEHALSNASSTMEVFEYDPLSTEEILSKVPITARNGGGDSANVAQLRMSVRNMGDLLNHASSELDHWQRKCESLEREKQELTLEKASLKAAIEELKVQCEEMSKLEEHIEMIEGENAQMKREIEALRNEQQSAFVYQRRIINCQNEALRKAELAQKEAKQICDILEEVRKQYHSEIEKHRETMRKFLDLKMKYDQDMRQLEEQFSEAELKATTQRRGYEQRIKQLQDELRTRITAITSSTYTAESEHSRNASKVDNQL</sequence>
<accession>A0AAD4RBM8</accession>
<evidence type="ECO:0000313" key="2">
    <source>
        <dbReference type="EMBL" id="KAI1723804.1"/>
    </source>
</evidence>
<name>A0AAD4RBM8_9BILA</name>
<gene>
    <name evidence="2" type="ORF">DdX_03980</name>
</gene>
<proteinExistence type="predicted"/>
<evidence type="ECO:0000313" key="3">
    <source>
        <dbReference type="Proteomes" id="UP001201812"/>
    </source>
</evidence>
<dbReference type="EMBL" id="JAKKPZ010000003">
    <property type="protein sequence ID" value="KAI1723804.1"/>
    <property type="molecule type" value="Genomic_DNA"/>
</dbReference>
<dbReference type="AlphaFoldDB" id="A0AAD4RBM8"/>
<feature type="coiled-coil region" evidence="1">
    <location>
        <begin position="68"/>
        <end position="239"/>
    </location>
</feature>
<comment type="caution">
    <text evidence="2">The sequence shown here is derived from an EMBL/GenBank/DDBJ whole genome shotgun (WGS) entry which is preliminary data.</text>
</comment>